<dbReference type="Proteomes" id="UP000887574">
    <property type="component" value="Unplaced"/>
</dbReference>
<dbReference type="WBParaSite" id="jg13769">
    <property type="protein sequence ID" value="jg13769"/>
    <property type="gene ID" value="jg13769"/>
</dbReference>
<feature type="region of interest" description="Disordered" evidence="1">
    <location>
        <begin position="148"/>
        <end position="194"/>
    </location>
</feature>
<organism evidence="2 3">
    <name type="scientific">Ditylenchus dipsaci</name>
    <dbReference type="NCBI Taxonomy" id="166011"/>
    <lineage>
        <taxon>Eukaryota</taxon>
        <taxon>Metazoa</taxon>
        <taxon>Ecdysozoa</taxon>
        <taxon>Nematoda</taxon>
        <taxon>Chromadorea</taxon>
        <taxon>Rhabditida</taxon>
        <taxon>Tylenchina</taxon>
        <taxon>Tylenchomorpha</taxon>
        <taxon>Sphaerularioidea</taxon>
        <taxon>Anguinidae</taxon>
        <taxon>Anguininae</taxon>
        <taxon>Ditylenchus</taxon>
    </lineage>
</organism>
<evidence type="ECO:0000313" key="2">
    <source>
        <dbReference type="Proteomes" id="UP000887574"/>
    </source>
</evidence>
<dbReference type="AlphaFoldDB" id="A0A915CZ14"/>
<evidence type="ECO:0000313" key="3">
    <source>
        <dbReference type="WBParaSite" id="jg13769"/>
    </source>
</evidence>
<sequence>MNLHLYTFLFSQLSTSAPLIVKVPKLIGARRAWLGTASSKSFRRIVSDLFATRNGGVLRQTFAAVLGKVTQQGNKEKAVSTASDAKSVRPVDPLQIVVAGLPKSATKEQLHVIFPNAKSINVLTKFKAENQRSSSGCLLCSSLSPQREIKEAEDGTPKKTEDKKATTPSAAKQQKQQPQKKQVEQESDETMMMTTTMKTWTTTLILYLRKKA</sequence>
<evidence type="ECO:0000256" key="1">
    <source>
        <dbReference type="SAM" id="MobiDB-lite"/>
    </source>
</evidence>
<protein>
    <submittedName>
        <fullName evidence="3">RRM domain-containing protein</fullName>
    </submittedName>
</protein>
<keyword evidence="2" id="KW-1185">Reference proteome</keyword>
<feature type="compositionally biased region" description="Basic and acidic residues" evidence="1">
    <location>
        <begin position="148"/>
        <end position="165"/>
    </location>
</feature>
<accession>A0A915CZ14</accession>
<feature type="compositionally biased region" description="Low complexity" evidence="1">
    <location>
        <begin position="166"/>
        <end position="180"/>
    </location>
</feature>
<reference evidence="3" key="1">
    <citation type="submission" date="2022-11" db="UniProtKB">
        <authorList>
            <consortium name="WormBaseParasite"/>
        </authorList>
    </citation>
    <scope>IDENTIFICATION</scope>
</reference>
<name>A0A915CZ14_9BILA</name>
<proteinExistence type="predicted"/>